<gene>
    <name evidence="5" type="ORF">RS130_01875</name>
</gene>
<evidence type="ECO:0000256" key="4">
    <source>
        <dbReference type="SAM" id="SignalP"/>
    </source>
</evidence>
<feature type="signal peptide" evidence="4">
    <location>
        <begin position="1"/>
        <end position="31"/>
    </location>
</feature>
<keyword evidence="6" id="KW-1185">Reference proteome</keyword>
<evidence type="ECO:0000256" key="2">
    <source>
        <dbReference type="ARBA" id="ARBA00008520"/>
    </source>
</evidence>
<feature type="chain" id="PRO_5045843582" evidence="4">
    <location>
        <begin position="32"/>
        <end position="429"/>
    </location>
</feature>
<dbReference type="EMBL" id="JAWDIO010000002">
    <property type="protein sequence ID" value="MDU0352835.1"/>
    <property type="molecule type" value="Genomic_DNA"/>
</dbReference>
<name>A0ABU3SS33_9ALTE</name>
<proteinExistence type="inferred from homology"/>
<sequence>MYRMLLPKNGRCTVTVILLLASILFSQFSRAQPEKTTLTVAILIFSTDQRNAFENIASLFNKKYPHIEIRYISSDDANFKENYSLWDKNSKYIDVLNWPWAARLTDYANLGWLEPVTDLWQHTNVGSHYSKDMKSLVSVDQDQYAIPYATGFWGFYYKESVFKKFAIDIPTTWHTFLASCRTLRAQKVIPIAIGTKQPWPAAGWFDYLNIRINGLKFHMQLLQGHLSFNRAEIREVFAYWKELLDNQCFIRNSNSFTFKHIIPLLYRDLAGMILAGNFITTQISPAMRDDIKFFRFPTIKPHVAVAEEAPTDMFVIPASSNNKAEAKQFLYFLSQPQAQEILSEMAHFIPTNQATKTKPHYFLYKGQHILKQAVGFSQYLDRDTTKAFSDKAMRILAKFIESGNISETIDALEKSRLQTFSQTEPPPAN</sequence>
<comment type="subcellular location">
    <subcellularLocation>
        <location evidence="1">Periplasm</location>
    </subcellularLocation>
</comment>
<evidence type="ECO:0000256" key="1">
    <source>
        <dbReference type="ARBA" id="ARBA00004418"/>
    </source>
</evidence>
<keyword evidence="4" id="KW-0732">Signal</keyword>
<dbReference type="Gene3D" id="3.40.190.10">
    <property type="entry name" value="Periplasmic binding protein-like II"/>
    <property type="match status" value="2"/>
</dbReference>
<dbReference type="SUPFAM" id="SSF53850">
    <property type="entry name" value="Periplasmic binding protein-like II"/>
    <property type="match status" value="1"/>
</dbReference>
<accession>A0ABU3SS33</accession>
<protein>
    <submittedName>
        <fullName evidence="5">ABC transporter substrate-binding protein</fullName>
    </submittedName>
</protein>
<dbReference type="RefSeq" id="WP_316024542.1">
    <property type="nucleotide sequence ID" value="NZ_JAWDIO010000002.1"/>
</dbReference>
<evidence type="ECO:0000256" key="3">
    <source>
        <dbReference type="ARBA" id="ARBA00022448"/>
    </source>
</evidence>
<comment type="caution">
    <text evidence="5">The sequence shown here is derived from an EMBL/GenBank/DDBJ whole genome shotgun (WGS) entry which is preliminary data.</text>
</comment>
<dbReference type="InterPro" id="IPR006059">
    <property type="entry name" value="SBP"/>
</dbReference>
<evidence type="ECO:0000313" key="6">
    <source>
        <dbReference type="Proteomes" id="UP001247805"/>
    </source>
</evidence>
<reference evidence="5 6" key="1">
    <citation type="submission" date="2023-10" db="EMBL/GenBank/DDBJ databases">
        <title>Glaciecola aquimarina strain GGW-M5 nov., isolated from a coastal seawater.</title>
        <authorList>
            <person name="Bayburt H."/>
            <person name="Kim J.M."/>
            <person name="Choi B.J."/>
            <person name="Jeon C.O."/>
        </authorList>
    </citation>
    <scope>NUCLEOTIDE SEQUENCE [LARGE SCALE GENOMIC DNA]</scope>
    <source>
        <strain evidence="5 6">KCTC 32108</strain>
    </source>
</reference>
<dbReference type="PANTHER" id="PTHR43649:SF29">
    <property type="entry name" value="OSMOPROTECTIVE COMPOUNDS-BINDING PROTEIN GGTB"/>
    <property type="match status" value="1"/>
</dbReference>
<keyword evidence="3" id="KW-0813">Transport</keyword>
<dbReference type="InterPro" id="IPR050490">
    <property type="entry name" value="Bact_solute-bd_prot1"/>
</dbReference>
<evidence type="ECO:0000313" key="5">
    <source>
        <dbReference type="EMBL" id="MDU0352835.1"/>
    </source>
</evidence>
<organism evidence="5 6">
    <name type="scientific">Paraglaciecola aquimarina</name>
    <dbReference type="NCBI Taxonomy" id="1235557"/>
    <lineage>
        <taxon>Bacteria</taxon>
        <taxon>Pseudomonadati</taxon>
        <taxon>Pseudomonadota</taxon>
        <taxon>Gammaproteobacteria</taxon>
        <taxon>Alteromonadales</taxon>
        <taxon>Alteromonadaceae</taxon>
        <taxon>Paraglaciecola</taxon>
    </lineage>
</organism>
<dbReference type="PANTHER" id="PTHR43649">
    <property type="entry name" value="ARABINOSE-BINDING PROTEIN-RELATED"/>
    <property type="match status" value="1"/>
</dbReference>
<dbReference type="Pfam" id="PF01547">
    <property type="entry name" value="SBP_bac_1"/>
    <property type="match status" value="1"/>
</dbReference>
<comment type="similarity">
    <text evidence="2">Belongs to the bacterial solute-binding protein 1 family.</text>
</comment>
<dbReference type="Proteomes" id="UP001247805">
    <property type="component" value="Unassembled WGS sequence"/>
</dbReference>